<feature type="transmembrane region" description="Helical" evidence="1">
    <location>
        <begin position="187"/>
        <end position="205"/>
    </location>
</feature>
<dbReference type="GO" id="GO:0140359">
    <property type="term" value="F:ABC-type transporter activity"/>
    <property type="evidence" value="ECO:0007669"/>
    <property type="project" value="InterPro"/>
</dbReference>
<organism evidence="2 3">
    <name type="scientific">Natrarchaeobius chitinivorans</name>
    <dbReference type="NCBI Taxonomy" id="1679083"/>
    <lineage>
        <taxon>Archaea</taxon>
        <taxon>Methanobacteriati</taxon>
        <taxon>Methanobacteriota</taxon>
        <taxon>Stenosarchaea group</taxon>
        <taxon>Halobacteria</taxon>
        <taxon>Halobacteriales</taxon>
        <taxon>Natrialbaceae</taxon>
        <taxon>Natrarchaeobius</taxon>
    </lineage>
</organism>
<dbReference type="GO" id="GO:0005886">
    <property type="term" value="C:plasma membrane"/>
    <property type="evidence" value="ECO:0007669"/>
    <property type="project" value="UniProtKB-SubCell"/>
</dbReference>
<evidence type="ECO:0000256" key="1">
    <source>
        <dbReference type="SAM" id="Phobius"/>
    </source>
</evidence>
<feature type="transmembrane region" description="Helical" evidence="1">
    <location>
        <begin position="121"/>
        <end position="146"/>
    </location>
</feature>
<evidence type="ECO:0000313" key="2">
    <source>
        <dbReference type="EMBL" id="RQG97937.1"/>
    </source>
</evidence>
<dbReference type="EMBL" id="REGA01000001">
    <property type="protein sequence ID" value="RQG97937.1"/>
    <property type="molecule type" value="Genomic_DNA"/>
</dbReference>
<keyword evidence="3" id="KW-1185">Reference proteome</keyword>
<dbReference type="AlphaFoldDB" id="A0A3N6M6U8"/>
<feature type="transmembrane region" description="Helical" evidence="1">
    <location>
        <begin position="12"/>
        <end position="34"/>
    </location>
</feature>
<accession>A0A3N6M6U8</accession>
<feature type="transmembrane region" description="Helical" evidence="1">
    <location>
        <begin position="237"/>
        <end position="256"/>
    </location>
</feature>
<keyword evidence="1" id="KW-0812">Transmembrane</keyword>
<dbReference type="PANTHER" id="PTHR43471:SF12">
    <property type="entry name" value="HYPOTHETICAL MEMBRANE PROTEIN, CONSERVED"/>
    <property type="match status" value="1"/>
</dbReference>
<keyword evidence="1" id="KW-0472">Membrane</keyword>
<reference evidence="2 3" key="1">
    <citation type="submission" date="2018-10" db="EMBL/GenBank/DDBJ databases">
        <title>Natrarchaeobius chitinivorans gen. nov., sp. nov., and Natrarchaeobius haloalkaliphilus sp. nov., alkaliphilic, chitin-utilizing haloarchaea from hypersaline alkaline lakes.</title>
        <authorList>
            <person name="Sorokin D.Y."/>
            <person name="Elcheninov A.G."/>
            <person name="Kostrikina N.A."/>
            <person name="Bale N.J."/>
            <person name="Sinninghe Damste J.S."/>
            <person name="Khijniak T.V."/>
            <person name="Kublanov I.V."/>
            <person name="Toshchakov S.V."/>
        </authorList>
    </citation>
    <scope>NUCLEOTIDE SEQUENCE [LARGE SCALE GENOMIC DNA]</scope>
    <source>
        <strain evidence="2 3">AArcht4T</strain>
    </source>
</reference>
<dbReference type="OrthoDB" id="204776at2157"/>
<evidence type="ECO:0000313" key="3">
    <source>
        <dbReference type="Proteomes" id="UP000282323"/>
    </source>
</evidence>
<feature type="transmembrane region" description="Helical" evidence="1">
    <location>
        <begin position="71"/>
        <end position="94"/>
    </location>
</feature>
<gene>
    <name evidence="2" type="ORF">EA473_01725</name>
</gene>
<name>A0A3N6M6U8_NATCH</name>
<feature type="transmembrane region" description="Helical" evidence="1">
    <location>
        <begin position="152"/>
        <end position="175"/>
    </location>
</feature>
<dbReference type="Proteomes" id="UP000282323">
    <property type="component" value="Unassembled WGS sequence"/>
</dbReference>
<comment type="caution">
    <text evidence="2">The sequence shown here is derived from an EMBL/GenBank/DDBJ whole genome shotgun (WGS) entry which is preliminary data.</text>
</comment>
<sequence length="260" mass="28084">MTAILRNESGKLIRSSLLLTGLFGLISVFLFAAFPGFADQAEVVEEAFPPVLAGLFGFEELHTIEGFVGGYLFPLLWILFGGMYFAYVAAGLIVGDVRTRKMDLTLSNPVSRESVVLQKVAALWVPLVVLNAGLILFVLAGVTVLGESIDPIALGMTHLLSVPYLLVCAGIGLVLSVVLDREETAQATALGLVFVLWLIDGLSHLDPALEWIRDLTPSRYFDPTAILVHEEYALADAGILLVTFLALVAVATVIFVRRDI</sequence>
<dbReference type="RefSeq" id="WP_124193926.1">
    <property type="nucleotide sequence ID" value="NZ_REGA01000001.1"/>
</dbReference>
<dbReference type="Pfam" id="PF12679">
    <property type="entry name" value="ABC2_membrane_2"/>
    <property type="match status" value="1"/>
</dbReference>
<keyword evidence="1" id="KW-1133">Transmembrane helix</keyword>
<proteinExistence type="predicted"/>
<dbReference type="PANTHER" id="PTHR43471">
    <property type="entry name" value="ABC TRANSPORTER PERMEASE"/>
    <property type="match status" value="1"/>
</dbReference>
<protein>
    <submittedName>
        <fullName evidence="2">ABC transporter permease</fullName>
    </submittedName>
</protein>